<feature type="domain" description="NB-ARC" evidence="4">
    <location>
        <begin position="206"/>
        <end position="364"/>
    </location>
</feature>
<sequence length="964" mass="107500">MTLAWSDCHCLRLHHHTSHEEGQSWPAATACGADGRAMETAMAATCSALSSLGDIMLVVREEEEETREGGAVELLAAELTAVHAALRDDYLADVPPARLDEQAKAWSGHARELACDVHDAVDAALLARRADGYPDAAPAATVKALLERAADLSRRRPRPTAAVDPRRPAAAVDAGPPATEIVGLDAAKDDLIKKLCDDVDGDEQSEQRLKTVSIVGAAGLGKTTLAKMVYDTLRPRFDCGAFVSVSAINPDMSMVFMRMLRQLDDDDKHESVGGEEPSVSGEAQLVDQLSKFLRDRRYVQYLIVIDDLWDKPSWEMIKHALVENYCGSRIITTTRNFSVADQAGMPYELKPLSAENSKILFLQRIFGHDNKICLDDEFAEVADKILKKCDGVPIAILALASLLAGKIGDKKEWYKVHNSIGSTLENSADLKNMRMTISVGYYCLPANLRACLLYLSIFPEDYEVRRDRLIWRWIAEGFIQDGNHEESLFELGESYFNELVNRSMVKLLDIDYSEDGIREEYCCRVHFSVMDLISSLSSEENFVTILNDEQQTCSSNKGCRLSIRGSKASVDTTNQATMMSMLQARSLSVFSPAIGSINLSEFKVLRVLDLEGCDISQSHHVLNDHLGSLIHLRYLGLRNTRITELTEDVGKLQFLQTLDLADKRVKELPATVFRLGKLMCLRVEFQTRIPSGIGNLVSLEELSDISTRDSPDLVNELRNLTKLRVLKITLRQPTQSTEEALVESLRNLRKLQDLHIYAASGNGHKRLLDLLQDGSWTPPPRLRSFSAEATYISCSPLRLLPAWIAASVVPRLAVLLIQVRELRQVDIDALGKLPVLRTLRVEPYEMKEMIVIGRDAFPCLKECRFRNSDLGPVIQRGAMPRLRIIEFCFGVRQTKDLGNGFDFGLANLGCLEEATVYINCKEATEPEAEEAEEAVKHAADTHPNHANFDMNTYGEELMRFDDDD</sequence>
<dbReference type="GO" id="GO:0043531">
    <property type="term" value="F:ADP binding"/>
    <property type="evidence" value="ECO:0007669"/>
    <property type="project" value="InterPro"/>
</dbReference>
<evidence type="ECO:0000256" key="2">
    <source>
        <dbReference type="ARBA" id="ARBA00022821"/>
    </source>
</evidence>
<name>A0A0D3ENJ0_9ORYZ</name>
<dbReference type="InterPro" id="IPR044974">
    <property type="entry name" value="Disease_R_plants"/>
</dbReference>
<dbReference type="GO" id="GO:0009626">
    <property type="term" value="P:plant-type hypersensitive response"/>
    <property type="evidence" value="ECO:0007669"/>
    <property type="project" value="UniProtKB-ARBA"/>
</dbReference>
<dbReference type="FunFam" id="1.10.10.10:FF:000322">
    <property type="entry name" value="Probable disease resistance protein At1g63360"/>
    <property type="match status" value="1"/>
</dbReference>
<dbReference type="EnsemblPlants" id="OBART01G14740.1">
    <property type="protein sequence ID" value="OBART01G14740.1"/>
    <property type="gene ID" value="OBART01G14740"/>
</dbReference>
<dbReference type="InterPro" id="IPR042197">
    <property type="entry name" value="Apaf_helical"/>
</dbReference>
<feature type="compositionally biased region" description="Low complexity" evidence="3">
    <location>
        <begin position="159"/>
        <end position="174"/>
    </location>
</feature>
<keyword evidence="2" id="KW-0611">Plant defense</keyword>
<dbReference type="Gene3D" id="1.20.5.4130">
    <property type="match status" value="1"/>
</dbReference>
<dbReference type="Pfam" id="PF23598">
    <property type="entry name" value="LRR_14"/>
    <property type="match status" value="1"/>
</dbReference>
<evidence type="ECO:0000259" key="4">
    <source>
        <dbReference type="Pfam" id="PF00931"/>
    </source>
</evidence>
<protein>
    <submittedName>
        <fullName evidence="7">Uncharacterized protein</fullName>
    </submittedName>
</protein>
<dbReference type="InterPro" id="IPR032675">
    <property type="entry name" value="LRR_dom_sf"/>
</dbReference>
<dbReference type="InterPro" id="IPR058922">
    <property type="entry name" value="WHD_DRP"/>
</dbReference>
<organism evidence="7">
    <name type="scientific">Oryza barthii</name>
    <dbReference type="NCBI Taxonomy" id="65489"/>
    <lineage>
        <taxon>Eukaryota</taxon>
        <taxon>Viridiplantae</taxon>
        <taxon>Streptophyta</taxon>
        <taxon>Embryophyta</taxon>
        <taxon>Tracheophyta</taxon>
        <taxon>Spermatophyta</taxon>
        <taxon>Magnoliopsida</taxon>
        <taxon>Liliopsida</taxon>
        <taxon>Poales</taxon>
        <taxon>Poaceae</taxon>
        <taxon>BOP clade</taxon>
        <taxon>Oryzoideae</taxon>
        <taxon>Oryzeae</taxon>
        <taxon>Oryzinae</taxon>
        <taxon>Oryza</taxon>
    </lineage>
</organism>
<dbReference type="SUPFAM" id="SSF52047">
    <property type="entry name" value="RNI-like"/>
    <property type="match status" value="1"/>
</dbReference>
<dbReference type="GO" id="GO:0042742">
    <property type="term" value="P:defense response to bacterium"/>
    <property type="evidence" value="ECO:0007669"/>
    <property type="project" value="UniProtKB-ARBA"/>
</dbReference>
<evidence type="ECO:0000256" key="3">
    <source>
        <dbReference type="SAM" id="MobiDB-lite"/>
    </source>
</evidence>
<dbReference type="Gene3D" id="3.80.10.10">
    <property type="entry name" value="Ribonuclease Inhibitor"/>
    <property type="match status" value="1"/>
</dbReference>
<dbReference type="SUPFAM" id="SSF52540">
    <property type="entry name" value="P-loop containing nucleoside triphosphate hydrolases"/>
    <property type="match status" value="1"/>
</dbReference>
<dbReference type="InterPro" id="IPR027417">
    <property type="entry name" value="P-loop_NTPase"/>
</dbReference>
<dbReference type="HOGENOM" id="CLU_000837_25_2_1"/>
<accession>A0A0D3ENJ0</accession>
<evidence type="ECO:0000313" key="7">
    <source>
        <dbReference type="EnsemblPlants" id="OBART01G14740.1"/>
    </source>
</evidence>
<dbReference type="Gene3D" id="1.10.10.10">
    <property type="entry name" value="Winged helix-like DNA-binding domain superfamily/Winged helix DNA-binding domain"/>
    <property type="match status" value="1"/>
</dbReference>
<dbReference type="PANTHER" id="PTHR23155:SF1181">
    <property type="entry name" value="OS08G0170200 PROTEIN"/>
    <property type="match status" value="1"/>
</dbReference>
<dbReference type="InterPro" id="IPR055414">
    <property type="entry name" value="LRR_R13L4/SHOC2-like"/>
</dbReference>
<reference evidence="7" key="2">
    <citation type="submission" date="2015-03" db="UniProtKB">
        <authorList>
            <consortium name="EnsemblPlants"/>
        </authorList>
    </citation>
    <scope>IDENTIFICATION</scope>
</reference>
<evidence type="ECO:0000256" key="1">
    <source>
        <dbReference type="ARBA" id="ARBA00022737"/>
    </source>
</evidence>
<feature type="region of interest" description="Disordered" evidence="3">
    <location>
        <begin position="155"/>
        <end position="174"/>
    </location>
</feature>
<proteinExistence type="predicted"/>
<dbReference type="AlphaFoldDB" id="A0A0D3ENJ0"/>
<evidence type="ECO:0000313" key="8">
    <source>
        <dbReference type="Proteomes" id="UP000026960"/>
    </source>
</evidence>
<dbReference type="Pfam" id="PF00931">
    <property type="entry name" value="NB-ARC"/>
    <property type="match status" value="1"/>
</dbReference>
<dbReference type="PANTHER" id="PTHR23155">
    <property type="entry name" value="DISEASE RESISTANCE PROTEIN RP"/>
    <property type="match status" value="1"/>
</dbReference>
<evidence type="ECO:0000259" key="5">
    <source>
        <dbReference type="Pfam" id="PF23559"/>
    </source>
</evidence>
<dbReference type="STRING" id="65489.A0A0D3ENJ0"/>
<reference evidence="7" key="1">
    <citation type="journal article" date="2009" name="Rice">
        <title>De Novo Next Generation Sequencing of Plant Genomes.</title>
        <authorList>
            <person name="Rounsley S."/>
            <person name="Marri P.R."/>
            <person name="Yu Y."/>
            <person name="He R."/>
            <person name="Sisneros N."/>
            <person name="Goicoechea J.L."/>
            <person name="Lee S.J."/>
            <person name="Angelova A."/>
            <person name="Kudrna D."/>
            <person name="Luo M."/>
            <person name="Affourtit J."/>
            <person name="Desany B."/>
            <person name="Knight J."/>
            <person name="Niazi F."/>
            <person name="Egholm M."/>
            <person name="Wing R.A."/>
        </authorList>
    </citation>
    <scope>NUCLEOTIDE SEQUENCE [LARGE SCALE GENOMIC DNA]</scope>
    <source>
        <strain evidence="7">cv. IRGC 105608</strain>
    </source>
</reference>
<evidence type="ECO:0000259" key="6">
    <source>
        <dbReference type="Pfam" id="PF23598"/>
    </source>
</evidence>
<dbReference type="Proteomes" id="UP000026960">
    <property type="component" value="Chromosome 1"/>
</dbReference>
<dbReference type="GO" id="GO:0002758">
    <property type="term" value="P:innate immune response-activating signaling pathway"/>
    <property type="evidence" value="ECO:0007669"/>
    <property type="project" value="UniProtKB-ARBA"/>
</dbReference>
<dbReference type="eggNOG" id="KOG4658">
    <property type="taxonomic scope" value="Eukaryota"/>
</dbReference>
<feature type="domain" description="Disease resistance protein winged helix" evidence="5">
    <location>
        <begin position="457"/>
        <end position="533"/>
    </location>
</feature>
<keyword evidence="8" id="KW-1185">Reference proteome</keyword>
<keyword evidence="1" id="KW-0677">Repeat</keyword>
<dbReference type="Pfam" id="PF23559">
    <property type="entry name" value="WHD_DRP"/>
    <property type="match status" value="1"/>
</dbReference>
<dbReference type="InterPro" id="IPR002182">
    <property type="entry name" value="NB-ARC"/>
</dbReference>
<dbReference type="Gene3D" id="1.10.8.430">
    <property type="entry name" value="Helical domain of apoptotic protease-activating factors"/>
    <property type="match status" value="1"/>
</dbReference>
<dbReference type="Gramene" id="OBART01G14740.1">
    <property type="protein sequence ID" value="OBART01G14740.1"/>
    <property type="gene ID" value="OBART01G14740"/>
</dbReference>
<dbReference type="Gene3D" id="3.40.50.300">
    <property type="entry name" value="P-loop containing nucleotide triphosphate hydrolases"/>
    <property type="match status" value="1"/>
</dbReference>
<feature type="domain" description="Disease resistance R13L4/SHOC-2-like LRR" evidence="6">
    <location>
        <begin position="583"/>
        <end position="947"/>
    </location>
</feature>
<dbReference type="PRINTS" id="PR00364">
    <property type="entry name" value="DISEASERSIST"/>
</dbReference>
<dbReference type="PaxDb" id="65489-OBART01G14740.1"/>
<dbReference type="InterPro" id="IPR036388">
    <property type="entry name" value="WH-like_DNA-bd_sf"/>
</dbReference>